<dbReference type="RefSeq" id="XP_005769250.1">
    <property type="nucleotide sequence ID" value="XM_005769193.1"/>
</dbReference>
<accession>A0A0D3JLA2</accession>
<evidence type="ECO:0000256" key="1">
    <source>
        <dbReference type="SAM" id="SignalP"/>
    </source>
</evidence>
<dbReference type="RefSeq" id="XP_005776716.1">
    <property type="nucleotide sequence ID" value="XM_005776659.1"/>
</dbReference>
<dbReference type="GeneID" id="17262981"/>
<sequence>MLLAIVVTTTWLRTGVAHDIVRPLSNVAEIPASPASPACGVELIAGQVAEEDVECQCASTTNGAAVGATALARPNGAIATFPSDELCGIVPLGGFQTYSKMDAYRNRQKFNRHNNIARDEE</sequence>
<reference evidence="2" key="2">
    <citation type="submission" date="2024-10" db="UniProtKB">
        <authorList>
            <consortium name="EnsemblProtists"/>
        </authorList>
    </citation>
    <scope>IDENTIFICATION</scope>
</reference>
<dbReference type="HOGENOM" id="CLU_1910579_0_0_1"/>
<evidence type="ECO:0008006" key="4">
    <source>
        <dbReference type="Google" id="ProtNLM"/>
    </source>
</evidence>
<feature type="signal peptide" evidence="1">
    <location>
        <begin position="1"/>
        <end position="17"/>
    </location>
</feature>
<dbReference type="GeneID" id="17269831"/>
<keyword evidence="3" id="KW-1185">Reference proteome</keyword>
<protein>
    <recommendedName>
        <fullName evidence="4">Secreted protein</fullName>
    </recommendedName>
</protein>
<keyword evidence="1" id="KW-0732">Signal</keyword>
<organism evidence="2 3">
    <name type="scientific">Emiliania huxleyi (strain CCMP1516)</name>
    <dbReference type="NCBI Taxonomy" id="280463"/>
    <lineage>
        <taxon>Eukaryota</taxon>
        <taxon>Haptista</taxon>
        <taxon>Haptophyta</taxon>
        <taxon>Prymnesiophyceae</taxon>
        <taxon>Isochrysidales</taxon>
        <taxon>Noelaerhabdaceae</taxon>
        <taxon>Emiliania</taxon>
    </lineage>
</organism>
<dbReference type="AlphaFoldDB" id="A0A0D3JLA2"/>
<feature type="chain" id="PRO_5044053571" description="Secreted protein" evidence="1">
    <location>
        <begin position="18"/>
        <end position="121"/>
    </location>
</feature>
<evidence type="ECO:0000313" key="3">
    <source>
        <dbReference type="Proteomes" id="UP000013827"/>
    </source>
</evidence>
<name>A0A0D3JLA2_EMIH1</name>
<dbReference type="Proteomes" id="UP000013827">
    <property type="component" value="Unassembled WGS sequence"/>
</dbReference>
<proteinExistence type="predicted"/>
<dbReference type="EnsemblProtists" id="EOD16821">
    <property type="protein sequence ID" value="EOD16821"/>
    <property type="gene ID" value="EMIHUDRAFT_210398"/>
</dbReference>
<evidence type="ECO:0000313" key="2">
    <source>
        <dbReference type="EnsemblProtists" id="EOD24287"/>
    </source>
</evidence>
<dbReference type="KEGG" id="ehx:EMIHUDRAFT_210398"/>
<dbReference type="PaxDb" id="2903-EOD16821"/>
<reference evidence="3" key="1">
    <citation type="journal article" date="2013" name="Nature">
        <title>Pan genome of the phytoplankton Emiliania underpins its global distribution.</title>
        <authorList>
            <person name="Read B.A."/>
            <person name="Kegel J."/>
            <person name="Klute M.J."/>
            <person name="Kuo A."/>
            <person name="Lefebvre S.C."/>
            <person name="Maumus F."/>
            <person name="Mayer C."/>
            <person name="Miller J."/>
            <person name="Monier A."/>
            <person name="Salamov A."/>
            <person name="Young J."/>
            <person name="Aguilar M."/>
            <person name="Claverie J.M."/>
            <person name="Frickenhaus S."/>
            <person name="Gonzalez K."/>
            <person name="Herman E.K."/>
            <person name="Lin Y.C."/>
            <person name="Napier J."/>
            <person name="Ogata H."/>
            <person name="Sarno A.F."/>
            <person name="Shmutz J."/>
            <person name="Schroeder D."/>
            <person name="de Vargas C."/>
            <person name="Verret F."/>
            <person name="von Dassow P."/>
            <person name="Valentin K."/>
            <person name="Van de Peer Y."/>
            <person name="Wheeler G."/>
            <person name="Dacks J.B."/>
            <person name="Delwiche C.F."/>
            <person name="Dyhrman S.T."/>
            <person name="Glockner G."/>
            <person name="John U."/>
            <person name="Richards T."/>
            <person name="Worden A.Z."/>
            <person name="Zhang X."/>
            <person name="Grigoriev I.V."/>
            <person name="Allen A.E."/>
            <person name="Bidle K."/>
            <person name="Borodovsky M."/>
            <person name="Bowler C."/>
            <person name="Brownlee C."/>
            <person name="Cock J.M."/>
            <person name="Elias M."/>
            <person name="Gladyshev V.N."/>
            <person name="Groth M."/>
            <person name="Guda C."/>
            <person name="Hadaegh A."/>
            <person name="Iglesias-Rodriguez M.D."/>
            <person name="Jenkins J."/>
            <person name="Jones B.M."/>
            <person name="Lawson T."/>
            <person name="Leese F."/>
            <person name="Lindquist E."/>
            <person name="Lobanov A."/>
            <person name="Lomsadze A."/>
            <person name="Malik S.B."/>
            <person name="Marsh M.E."/>
            <person name="Mackinder L."/>
            <person name="Mock T."/>
            <person name="Mueller-Roeber B."/>
            <person name="Pagarete A."/>
            <person name="Parker M."/>
            <person name="Probert I."/>
            <person name="Quesneville H."/>
            <person name="Raines C."/>
            <person name="Rensing S.A."/>
            <person name="Riano-Pachon D.M."/>
            <person name="Richier S."/>
            <person name="Rokitta S."/>
            <person name="Shiraiwa Y."/>
            <person name="Soanes D.M."/>
            <person name="van der Giezen M."/>
            <person name="Wahlund T.M."/>
            <person name="Williams B."/>
            <person name="Wilson W."/>
            <person name="Wolfe G."/>
            <person name="Wurch L.L."/>
        </authorList>
    </citation>
    <scope>NUCLEOTIDE SEQUENCE</scope>
</reference>
<dbReference type="EnsemblProtists" id="EOD24287">
    <property type="protein sequence ID" value="EOD24287"/>
    <property type="gene ID" value="EMIHUDRAFT_238733"/>
</dbReference>
<dbReference type="KEGG" id="ehx:EMIHUDRAFT_238733"/>